<reference evidence="3" key="1">
    <citation type="submission" date="2024-06" db="EMBL/GenBank/DDBJ databases">
        <title>Multi-omics analyses provide insights into the biosynthesis of the anticancer antibiotic pleurotin in Hohenbuehelia grisea.</title>
        <authorList>
            <person name="Weaver J.A."/>
            <person name="Alberti F."/>
        </authorList>
    </citation>
    <scope>NUCLEOTIDE SEQUENCE [LARGE SCALE GENOMIC DNA]</scope>
    <source>
        <strain evidence="3">T-177</strain>
    </source>
</reference>
<protein>
    <submittedName>
        <fullName evidence="2">Uncharacterized protein</fullName>
    </submittedName>
</protein>
<feature type="compositionally biased region" description="Low complexity" evidence="1">
    <location>
        <begin position="170"/>
        <end position="183"/>
    </location>
</feature>
<evidence type="ECO:0000313" key="2">
    <source>
        <dbReference type="EMBL" id="KAL0952418.1"/>
    </source>
</evidence>
<feature type="region of interest" description="Disordered" evidence="1">
    <location>
        <begin position="1"/>
        <end position="36"/>
    </location>
</feature>
<keyword evidence="3" id="KW-1185">Reference proteome</keyword>
<accession>A0ABR3JAE3</accession>
<dbReference type="EMBL" id="JASNQZ010000010">
    <property type="protein sequence ID" value="KAL0952418.1"/>
    <property type="molecule type" value="Genomic_DNA"/>
</dbReference>
<proteinExistence type="predicted"/>
<name>A0ABR3JAE3_9AGAR</name>
<gene>
    <name evidence="2" type="ORF">HGRIS_006692</name>
</gene>
<comment type="caution">
    <text evidence="2">The sequence shown here is derived from an EMBL/GenBank/DDBJ whole genome shotgun (WGS) entry which is preliminary data.</text>
</comment>
<dbReference type="Proteomes" id="UP001556367">
    <property type="component" value="Unassembled WGS sequence"/>
</dbReference>
<feature type="region of interest" description="Disordered" evidence="1">
    <location>
        <begin position="149"/>
        <end position="183"/>
    </location>
</feature>
<sequence length="225" mass="24749">MALRTDNNQKLDFHGHVGTVDQSTRNNTITVSPPPPSTPAAANFNFRPKREFAFTPAAKLKQAEKHNAHVLRALETVKPALAKDVIQRHHSRYMSNKQTIISLKHTCHGINVFRPSFRQAVSEVGEDVQQNLLEIEISSTTAREIQVLEFSDDESDAGPPTPRQADITMDPAPDSAPDSAASDNDFHGFEPCCACSATHGALHHCHPLDENHPDAPDAQMGHRCQ</sequence>
<evidence type="ECO:0000313" key="3">
    <source>
        <dbReference type="Proteomes" id="UP001556367"/>
    </source>
</evidence>
<evidence type="ECO:0000256" key="1">
    <source>
        <dbReference type="SAM" id="MobiDB-lite"/>
    </source>
</evidence>
<organism evidence="2 3">
    <name type="scientific">Hohenbuehelia grisea</name>
    <dbReference type="NCBI Taxonomy" id="104357"/>
    <lineage>
        <taxon>Eukaryota</taxon>
        <taxon>Fungi</taxon>
        <taxon>Dikarya</taxon>
        <taxon>Basidiomycota</taxon>
        <taxon>Agaricomycotina</taxon>
        <taxon>Agaricomycetes</taxon>
        <taxon>Agaricomycetidae</taxon>
        <taxon>Agaricales</taxon>
        <taxon>Pleurotineae</taxon>
        <taxon>Pleurotaceae</taxon>
        <taxon>Hohenbuehelia</taxon>
    </lineage>
</organism>